<keyword evidence="1" id="KW-1185">Reference proteome</keyword>
<organism evidence="1 2">
    <name type="scientific">Heterorhabditis bacteriophora</name>
    <name type="common">Entomopathogenic nematode worm</name>
    <dbReference type="NCBI Taxonomy" id="37862"/>
    <lineage>
        <taxon>Eukaryota</taxon>
        <taxon>Metazoa</taxon>
        <taxon>Ecdysozoa</taxon>
        <taxon>Nematoda</taxon>
        <taxon>Chromadorea</taxon>
        <taxon>Rhabditida</taxon>
        <taxon>Rhabditina</taxon>
        <taxon>Rhabditomorpha</taxon>
        <taxon>Strongyloidea</taxon>
        <taxon>Heterorhabditidae</taxon>
        <taxon>Heterorhabditis</taxon>
    </lineage>
</organism>
<sequence length="34" mass="4150">MICDEVYPYHLVDAVFSWGKGRVHNNYFLFMHLF</sequence>
<evidence type="ECO:0000313" key="1">
    <source>
        <dbReference type="Proteomes" id="UP000095283"/>
    </source>
</evidence>
<proteinExistence type="predicted"/>
<accession>A0A1I7WJF7</accession>
<name>A0A1I7WJF7_HETBA</name>
<dbReference type="WBParaSite" id="Hba_05152">
    <property type="protein sequence ID" value="Hba_05152"/>
    <property type="gene ID" value="Hba_05152"/>
</dbReference>
<dbReference type="AlphaFoldDB" id="A0A1I7WJF7"/>
<protein>
    <submittedName>
        <fullName evidence="2">Uncharacterized protein</fullName>
    </submittedName>
</protein>
<evidence type="ECO:0000313" key="2">
    <source>
        <dbReference type="WBParaSite" id="Hba_05152"/>
    </source>
</evidence>
<dbReference type="Proteomes" id="UP000095283">
    <property type="component" value="Unplaced"/>
</dbReference>
<reference evidence="2" key="1">
    <citation type="submission" date="2016-11" db="UniProtKB">
        <authorList>
            <consortium name="WormBaseParasite"/>
        </authorList>
    </citation>
    <scope>IDENTIFICATION</scope>
</reference>